<comment type="caution">
    <text evidence="1">The sequence shown here is derived from an EMBL/GenBank/DDBJ whole genome shotgun (WGS) entry which is preliminary data.</text>
</comment>
<dbReference type="RefSeq" id="WP_182559872.1">
    <property type="nucleotide sequence ID" value="NZ_JACGWT010000003.1"/>
</dbReference>
<dbReference type="GO" id="GO:0016874">
    <property type="term" value="F:ligase activity"/>
    <property type="evidence" value="ECO:0007669"/>
    <property type="project" value="UniProtKB-KW"/>
</dbReference>
<proteinExistence type="predicted"/>
<protein>
    <submittedName>
        <fullName evidence="1">2'-5' RNA ligase</fullName>
    </submittedName>
</protein>
<keyword evidence="2" id="KW-1185">Reference proteome</keyword>
<dbReference type="Proteomes" id="UP000523079">
    <property type="component" value="Unassembled WGS sequence"/>
</dbReference>
<dbReference type="InterPro" id="IPR009097">
    <property type="entry name" value="Cyclic_Pdiesterase"/>
</dbReference>
<evidence type="ECO:0000313" key="2">
    <source>
        <dbReference type="Proteomes" id="UP000523079"/>
    </source>
</evidence>
<sequence>MVQSVELLLDDEAERAVLVEWDLLGDAGLPTSRRPDPPPSHRPHVTLLAADAIDEAAEVALSRLVDGLDLTVRIGAPLVFTKRRRDQVVLILVRQVVTSVALLRLQQQVVAAAGPGLGAEFAPGRWTPHVTLARRMNPDQVGAALGLLARQRHSAERDARIARARRWDGEAKRDWLL</sequence>
<dbReference type="EMBL" id="JACGWT010000003">
    <property type="protein sequence ID" value="MBA8794258.1"/>
    <property type="molecule type" value="Genomic_DNA"/>
</dbReference>
<dbReference type="SUPFAM" id="SSF55144">
    <property type="entry name" value="LigT-like"/>
    <property type="match status" value="1"/>
</dbReference>
<organism evidence="1 2">
    <name type="scientific">Microlunatus kandeliicorticis</name>
    <dbReference type="NCBI Taxonomy" id="1759536"/>
    <lineage>
        <taxon>Bacteria</taxon>
        <taxon>Bacillati</taxon>
        <taxon>Actinomycetota</taxon>
        <taxon>Actinomycetes</taxon>
        <taxon>Propionibacteriales</taxon>
        <taxon>Propionibacteriaceae</taxon>
        <taxon>Microlunatus</taxon>
    </lineage>
</organism>
<dbReference type="AlphaFoldDB" id="A0A7W3IS57"/>
<reference evidence="1 2" key="1">
    <citation type="submission" date="2020-07" db="EMBL/GenBank/DDBJ databases">
        <title>Sequencing the genomes of 1000 actinobacteria strains.</title>
        <authorList>
            <person name="Klenk H.-P."/>
        </authorList>
    </citation>
    <scope>NUCLEOTIDE SEQUENCE [LARGE SCALE GENOMIC DNA]</scope>
    <source>
        <strain evidence="1 2">DSM 100723</strain>
    </source>
</reference>
<gene>
    <name evidence="1" type="ORF">FHX74_001877</name>
</gene>
<dbReference type="Pfam" id="PF13563">
    <property type="entry name" value="2_5_RNA_ligase2"/>
    <property type="match status" value="1"/>
</dbReference>
<accession>A0A7W3IS57</accession>
<keyword evidence="1" id="KW-0436">Ligase</keyword>
<dbReference type="Gene3D" id="3.90.1140.10">
    <property type="entry name" value="Cyclic phosphodiesterase"/>
    <property type="match status" value="1"/>
</dbReference>
<name>A0A7W3IS57_9ACTN</name>
<evidence type="ECO:0000313" key="1">
    <source>
        <dbReference type="EMBL" id="MBA8794258.1"/>
    </source>
</evidence>